<evidence type="ECO:0000313" key="4">
    <source>
        <dbReference type="Proteomes" id="UP000075886"/>
    </source>
</evidence>
<organism evidence="3 4">
    <name type="scientific">Anopheles farauti</name>
    <dbReference type="NCBI Taxonomy" id="69004"/>
    <lineage>
        <taxon>Eukaryota</taxon>
        <taxon>Metazoa</taxon>
        <taxon>Ecdysozoa</taxon>
        <taxon>Arthropoda</taxon>
        <taxon>Hexapoda</taxon>
        <taxon>Insecta</taxon>
        <taxon>Pterygota</taxon>
        <taxon>Neoptera</taxon>
        <taxon>Endopterygota</taxon>
        <taxon>Diptera</taxon>
        <taxon>Nematocera</taxon>
        <taxon>Culicoidea</taxon>
        <taxon>Culicidae</taxon>
        <taxon>Anophelinae</taxon>
        <taxon>Anopheles</taxon>
    </lineage>
</organism>
<reference evidence="4" key="1">
    <citation type="submission" date="2014-01" db="EMBL/GenBank/DDBJ databases">
        <title>The Genome Sequence of Anopheles farauti FAR1 (V2).</title>
        <authorList>
            <consortium name="The Broad Institute Genomics Platform"/>
            <person name="Neafsey D.E."/>
            <person name="Besansky N."/>
            <person name="Howell P."/>
            <person name="Walton C."/>
            <person name="Young S.K."/>
            <person name="Zeng Q."/>
            <person name="Gargeya S."/>
            <person name="Fitzgerald M."/>
            <person name="Haas B."/>
            <person name="Abouelleil A."/>
            <person name="Allen A.W."/>
            <person name="Alvarado L."/>
            <person name="Arachchi H.M."/>
            <person name="Berlin A.M."/>
            <person name="Chapman S.B."/>
            <person name="Gainer-Dewar J."/>
            <person name="Goldberg J."/>
            <person name="Griggs A."/>
            <person name="Gujja S."/>
            <person name="Hansen M."/>
            <person name="Howarth C."/>
            <person name="Imamovic A."/>
            <person name="Ireland A."/>
            <person name="Larimer J."/>
            <person name="McCowan C."/>
            <person name="Murphy C."/>
            <person name="Pearson M."/>
            <person name="Poon T.W."/>
            <person name="Priest M."/>
            <person name="Roberts A."/>
            <person name="Saif S."/>
            <person name="Shea T."/>
            <person name="Sisk P."/>
            <person name="Sykes S."/>
            <person name="Wortman J."/>
            <person name="Nusbaum C."/>
            <person name="Birren B."/>
        </authorList>
    </citation>
    <scope>NUCLEOTIDE SEQUENCE [LARGE SCALE GENOMIC DNA]</scope>
    <source>
        <strain evidence="4">FAR1</strain>
    </source>
</reference>
<feature type="compositionally biased region" description="Basic and acidic residues" evidence="1">
    <location>
        <begin position="179"/>
        <end position="192"/>
    </location>
</feature>
<dbReference type="Proteomes" id="UP000075886">
    <property type="component" value="Unassembled WGS sequence"/>
</dbReference>
<keyword evidence="4" id="KW-1185">Reference proteome</keyword>
<sequence>MDTVNEVNSILSSALDVSIADIQDIPLQICEECVNFVNKLEHFRERCKQSNRLFTYLSKCSRISVLDLDLDEVRSKYLEEVNLDEVAEQLLEDLKAETQVLENIDSAQDTQQIEEILTADDRTTELFYQVESMTVSSSRNDFDNSATDTEQWETLEVEMGECNNEMDANDEHLEDDECLKDPDYSQESEKTCSRSPRRQLINVMIEKATSDKKAKTKVK</sequence>
<dbReference type="VEuPathDB" id="VectorBase:AFAF019037"/>
<dbReference type="GO" id="GO:0008270">
    <property type="term" value="F:zinc ion binding"/>
    <property type="evidence" value="ECO:0007669"/>
    <property type="project" value="InterPro"/>
</dbReference>
<dbReference type="InterPro" id="IPR012934">
    <property type="entry name" value="Znf_AD"/>
</dbReference>
<proteinExistence type="predicted"/>
<name>A0A182QXU2_9DIPT</name>
<accession>A0A182QXU2</accession>
<reference evidence="3" key="2">
    <citation type="submission" date="2020-05" db="UniProtKB">
        <authorList>
            <consortium name="EnsemblMetazoa"/>
        </authorList>
    </citation>
    <scope>IDENTIFICATION</scope>
    <source>
        <strain evidence="3">FAR1</strain>
    </source>
</reference>
<evidence type="ECO:0000259" key="2">
    <source>
        <dbReference type="Pfam" id="PF07776"/>
    </source>
</evidence>
<evidence type="ECO:0000313" key="3">
    <source>
        <dbReference type="EnsemblMetazoa" id="AFAF019037-PA"/>
    </source>
</evidence>
<dbReference type="STRING" id="69004.A0A182QXU2"/>
<dbReference type="Pfam" id="PF07776">
    <property type="entry name" value="zf-AD"/>
    <property type="match status" value="1"/>
</dbReference>
<dbReference type="SUPFAM" id="SSF57716">
    <property type="entry name" value="Glucocorticoid receptor-like (DNA-binding domain)"/>
    <property type="match status" value="1"/>
</dbReference>
<dbReference type="EnsemblMetazoa" id="AFAF019037-RA">
    <property type="protein sequence ID" value="AFAF019037-PA"/>
    <property type="gene ID" value="AFAF019037"/>
</dbReference>
<dbReference type="EMBL" id="AXCN02000624">
    <property type="status" value="NOT_ANNOTATED_CDS"/>
    <property type="molecule type" value="Genomic_DNA"/>
</dbReference>
<feature type="region of interest" description="Disordered" evidence="1">
    <location>
        <begin position="177"/>
        <end position="198"/>
    </location>
</feature>
<dbReference type="AlphaFoldDB" id="A0A182QXU2"/>
<evidence type="ECO:0000256" key="1">
    <source>
        <dbReference type="SAM" id="MobiDB-lite"/>
    </source>
</evidence>
<feature type="domain" description="ZAD" evidence="2">
    <location>
        <begin position="6"/>
        <end position="54"/>
    </location>
</feature>
<dbReference type="GO" id="GO:0005634">
    <property type="term" value="C:nucleus"/>
    <property type="evidence" value="ECO:0007669"/>
    <property type="project" value="InterPro"/>
</dbReference>
<dbReference type="Gene3D" id="3.40.1800.20">
    <property type="match status" value="1"/>
</dbReference>
<protein>
    <recommendedName>
        <fullName evidence="2">ZAD domain-containing protein</fullName>
    </recommendedName>
</protein>